<evidence type="ECO:0000256" key="2">
    <source>
        <dbReference type="RuleBase" id="RU362080"/>
    </source>
</evidence>
<evidence type="ECO:0000256" key="1">
    <source>
        <dbReference type="ARBA" id="ARBA00009981"/>
    </source>
</evidence>
<comment type="caution">
    <text evidence="3">The sequence shown here is derived from an EMBL/GenBank/DDBJ whole genome shotgun (WGS) entry which is preliminary data.</text>
</comment>
<dbReference type="SUPFAM" id="SSF143120">
    <property type="entry name" value="YefM-like"/>
    <property type="match status" value="1"/>
</dbReference>
<name>A0AAJ1EKI6_9BACT</name>
<sequence length="91" mass="10025">MSKLSKIIPITDLRQDAACVLKRVQGTKEPVIITQRGRAAAVLMSTDAYEKAEHDRQLLRLLARGDKELAAGKGYDLETVMAEADELLAED</sequence>
<dbReference type="PANTHER" id="PTHR33713:SF6">
    <property type="entry name" value="ANTITOXIN YEFM"/>
    <property type="match status" value="1"/>
</dbReference>
<dbReference type="EMBL" id="JAIOIU010000088">
    <property type="protein sequence ID" value="MBZ0159927.1"/>
    <property type="molecule type" value="Genomic_DNA"/>
</dbReference>
<dbReference type="NCBIfam" id="TIGR01552">
    <property type="entry name" value="phd_fam"/>
    <property type="match status" value="1"/>
</dbReference>
<comment type="similarity">
    <text evidence="1 2">Belongs to the phD/YefM antitoxin family.</text>
</comment>
<dbReference type="Proteomes" id="UP001197609">
    <property type="component" value="Unassembled WGS sequence"/>
</dbReference>
<dbReference type="InterPro" id="IPR006442">
    <property type="entry name" value="Antitoxin_Phd/YefM"/>
</dbReference>
<dbReference type="Gene3D" id="3.40.1620.10">
    <property type="entry name" value="YefM-like domain"/>
    <property type="match status" value="1"/>
</dbReference>
<evidence type="ECO:0000313" key="4">
    <source>
        <dbReference type="Proteomes" id="UP001197609"/>
    </source>
</evidence>
<proteinExistence type="inferred from homology"/>
<protein>
    <recommendedName>
        <fullName evidence="2">Antitoxin</fullName>
    </recommendedName>
</protein>
<organism evidence="3 4">
    <name type="scientific">Candidatus Methylomirabilis tolerans</name>
    <dbReference type="NCBI Taxonomy" id="3123416"/>
    <lineage>
        <taxon>Bacteria</taxon>
        <taxon>Candidatus Methylomirabilota</taxon>
        <taxon>Candidatus Methylomirabilia</taxon>
        <taxon>Candidatus Methylomirabilales</taxon>
        <taxon>Candidatus Methylomirabilaceae</taxon>
        <taxon>Candidatus Methylomirabilis</taxon>
    </lineage>
</organism>
<dbReference type="InterPro" id="IPR051405">
    <property type="entry name" value="phD/YefM_antitoxin"/>
</dbReference>
<evidence type="ECO:0000313" key="3">
    <source>
        <dbReference type="EMBL" id="MBZ0159927.1"/>
    </source>
</evidence>
<gene>
    <name evidence="3" type="ORF">K8G79_07315</name>
</gene>
<dbReference type="PANTHER" id="PTHR33713">
    <property type="entry name" value="ANTITOXIN YAFN-RELATED"/>
    <property type="match status" value="1"/>
</dbReference>
<dbReference type="Pfam" id="PF02604">
    <property type="entry name" value="PhdYeFM_antitox"/>
    <property type="match status" value="1"/>
</dbReference>
<dbReference type="InterPro" id="IPR036165">
    <property type="entry name" value="YefM-like_sf"/>
</dbReference>
<dbReference type="AlphaFoldDB" id="A0AAJ1EKI6"/>
<comment type="function">
    <text evidence="2">Antitoxin component of a type II toxin-antitoxin (TA) system.</text>
</comment>
<reference evidence="3 4" key="1">
    <citation type="journal article" date="2021" name="bioRxiv">
        <title>Unraveling nitrogen, sulfur and carbon metabolic pathways and microbial community transcriptional responses to substrate deprivation and toxicity stresses in a bioreactor mimicking anoxic brackish coastal sediment conditions.</title>
        <authorList>
            <person name="Martins P.D."/>
            <person name="Echeveste M.J."/>
            <person name="Arshad A."/>
            <person name="Kurth J."/>
            <person name="Ouboter H."/>
            <person name="Jetten M.S.M."/>
            <person name="Welte C.U."/>
        </authorList>
    </citation>
    <scope>NUCLEOTIDE SEQUENCE [LARGE SCALE GENOMIC DNA]</scope>
    <source>
        <strain evidence="3">MAG_38</strain>
    </source>
</reference>
<accession>A0AAJ1EKI6</accession>